<feature type="transmembrane region" description="Helical" evidence="1">
    <location>
        <begin position="258"/>
        <end position="274"/>
    </location>
</feature>
<evidence type="ECO:0000259" key="2">
    <source>
        <dbReference type="Pfam" id="PF01757"/>
    </source>
</evidence>
<keyword evidence="1" id="KW-0472">Membrane</keyword>
<dbReference type="InterPro" id="IPR002656">
    <property type="entry name" value="Acyl_transf_3_dom"/>
</dbReference>
<feature type="transmembrane region" description="Helical" evidence="1">
    <location>
        <begin position="165"/>
        <end position="198"/>
    </location>
</feature>
<dbReference type="EMBL" id="MF687353">
    <property type="protein sequence ID" value="AXR70405.1"/>
    <property type="molecule type" value="Genomic_DNA"/>
</dbReference>
<gene>
    <name evidence="3" type="primary">oatA</name>
</gene>
<dbReference type="GO" id="GO:0016747">
    <property type="term" value="F:acyltransferase activity, transferring groups other than amino-acyl groups"/>
    <property type="evidence" value="ECO:0007669"/>
    <property type="project" value="InterPro"/>
</dbReference>
<reference evidence="3" key="1">
    <citation type="journal article" date="2018" name="Front. Microbiol.">
        <title>Establishment of a Molecular Serotyping Scheme and a Multiplexed Luminex-Based Array for Enterobacter aerogenes.</title>
        <authorList>
            <person name="Guo X."/>
            <person name="Wang M."/>
            <person name="Wang L."/>
            <person name="Wang Y."/>
            <person name="Chen T."/>
            <person name="Wu P."/>
            <person name="Chen M."/>
            <person name="Liu B."/>
            <person name="Feng L."/>
        </authorList>
    </citation>
    <scope>NUCLEOTIDE SEQUENCE</scope>
    <source>
        <strain evidence="3">G5305</strain>
    </source>
</reference>
<feature type="transmembrane region" description="Helical" evidence="1">
    <location>
        <begin position="334"/>
        <end position="356"/>
    </location>
</feature>
<dbReference type="InterPro" id="IPR050879">
    <property type="entry name" value="Acyltransferase_3"/>
</dbReference>
<accession>A0A346NT12</accession>
<keyword evidence="1" id="KW-0812">Transmembrane</keyword>
<feature type="transmembrane region" description="Helical" evidence="1">
    <location>
        <begin position="305"/>
        <end position="328"/>
    </location>
</feature>
<organism evidence="3">
    <name type="scientific">Klebsiella aerogenes</name>
    <name type="common">Enterobacter aerogenes</name>
    <dbReference type="NCBI Taxonomy" id="548"/>
    <lineage>
        <taxon>Bacteria</taxon>
        <taxon>Pseudomonadati</taxon>
        <taxon>Pseudomonadota</taxon>
        <taxon>Gammaproteobacteria</taxon>
        <taxon>Enterobacterales</taxon>
        <taxon>Enterobacteriaceae</taxon>
        <taxon>Klebsiella/Raoultella group</taxon>
        <taxon>Klebsiella</taxon>
    </lineage>
</organism>
<dbReference type="RefSeq" id="WP_045412902.1">
    <property type="nucleotide sequence ID" value="NZ_CAYTEP010000003.1"/>
</dbReference>
<sequence>MLPQKNWSPELDGLRGYASLWVFLGHICILTQFNIPLLSNPDLGVDLFILLSGYLMAKNYIERRLAEPWESKMTIIRFWMRRFFRIAPLYYFLLLIAFYFGEHFGYYRDVIASAWPVTQTETTRYTDSSFSNFIAHISFAFGFLPYYSFRTVLPDWSIGLEMQYYLLFPFIMLFISRVGFVRASVIVMLLCAIAAFALPGYFSSFPMPSMILFKLPLFLSGMLIYKAVSENKVNYIFWALLAPFVAHLMGYFTSPIRMTLEALIIIAMSLLLMPHKNNFPLKNFFNFVKKLLSMRISQHLGDVSYSVYLLHLMIVIPVVGILIEYTSFESLSPFLRFCIVVFITLPLTYFIANYLFKYIEKNGILLGRTFIKKKKATINNNA</sequence>
<dbReference type="GO" id="GO:0000271">
    <property type="term" value="P:polysaccharide biosynthetic process"/>
    <property type="evidence" value="ECO:0007669"/>
    <property type="project" value="TreeGrafter"/>
</dbReference>
<dbReference type="PANTHER" id="PTHR23028">
    <property type="entry name" value="ACETYLTRANSFERASE"/>
    <property type="match status" value="1"/>
</dbReference>
<protein>
    <submittedName>
        <fullName evidence="3">O-acetyltransferase</fullName>
    </submittedName>
</protein>
<evidence type="ECO:0000313" key="3">
    <source>
        <dbReference type="EMBL" id="AXR70405.1"/>
    </source>
</evidence>
<keyword evidence="1" id="KW-1133">Transmembrane helix</keyword>
<dbReference type="AlphaFoldDB" id="A0A346NT12"/>
<feature type="transmembrane region" description="Helical" evidence="1">
    <location>
        <begin position="210"/>
        <end position="228"/>
    </location>
</feature>
<name>A0A346NT12_KLEAE</name>
<proteinExistence type="predicted"/>
<feature type="transmembrane region" description="Helical" evidence="1">
    <location>
        <begin position="133"/>
        <end position="153"/>
    </location>
</feature>
<dbReference type="GO" id="GO:0016020">
    <property type="term" value="C:membrane"/>
    <property type="evidence" value="ECO:0007669"/>
    <property type="project" value="TreeGrafter"/>
</dbReference>
<feature type="transmembrane region" description="Helical" evidence="1">
    <location>
        <begin position="235"/>
        <end position="252"/>
    </location>
</feature>
<dbReference type="PANTHER" id="PTHR23028:SF53">
    <property type="entry name" value="ACYL_TRANSF_3 DOMAIN-CONTAINING PROTEIN"/>
    <property type="match status" value="1"/>
</dbReference>
<evidence type="ECO:0000256" key="1">
    <source>
        <dbReference type="SAM" id="Phobius"/>
    </source>
</evidence>
<dbReference type="Pfam" id="PF01757">
    <property type="entry name" value="Acyl_transf_3"/>
    <property type="match status" value="1"/>
</dbReference>
<feature type="transmembrane region" description="Helical" evidence="1">
    <location>
        <begin position="82"/>
        <end position="100"/>
    </location>
</feature>
<feature type="transmembrane region" description="Helical" evidence="1">
    <location>
        <begin position="20"/>
        <end position="37"/>
    </location>
</feature>
<feature type="domain" description="Acyltransferase 3" evidence="2">
    <location>
        <begin position="10"/>
        <end position="352"/>
    </location>
</feature>
<keyword evidence="3" id="KW-0808">Transferase</keyword>